<proteinExistence type="predicted"/>
<protein>
    <submittedName>
        <fullName evidence="2">Uncharacterized protein</fullName>
    </submittedName>
</protein>
<reference evidence="2 3" key="1">
    <citation type="submission" date="2023-03" db="EMBL/GenBank/DDBJ databases">
        <title>Bacillus Genome Sequencing.</title>
        <authorList>
            <person name="Dunlap C."/>
        </authorList>
    </citation>
    <scope>NUCLEOTIDE SEQUENCE [LARGE SCALE GENOMIC DNA]</scope>
    <source>
        <strain evidence="2 3">B-23453</strain>
    </source>
</reference>
<feature type="compositionally biased region" description="Polar residues" evidence="1">
    <location>
        <begin position="1"/>
        <end position="24"/>
    </location>
</feature>
<comment type="caution">
    <text evidence="2">The sequence shown here is derived from an EMBL/GenBank/DDBJ whole genome shotgun (WGS) entry which is preliminary data.</text>
</comment>
<dbReference type="RefSeq" id="WP_260525571.1">
    <property type="nucleotide sequence ID" value="NZ_JARMAB010000022.1"/>
</dbReference>
<keyword evidence="3" id="KW-1185">Reference proteome</keyword>
<evidence type="ECO:0000313" key="3">
    <source>
        <dbReference type="Proteomes" id="UP001341444"/>
    </source>
</evidence>
<organism evidence="2 3">
    <name type="scientific">Heyndrickxia acidicola</name>
    <dbReference type="NCBI Taxonomy" id="209389"/>
    <lineage>
        <taxon>Bacteria</taxon>
        <taxon>Bacillati</taxon>
        <taxon>Bacillota</taxon>
        <taxon>Bacilli</taxon>
        <taxon>Bacillales</taxon>
        <taxon>Bacillaceae</taxon>
        <taxon>Heyndrickxia</taxon>
    </lineage>
</organism>
<evidence type="ECO:0000313" key="2">
    <source>
        <dbReference type="EMBL" id="MED1204428.1"/>
    </source>
</evidence>
<name>A0ABU6MIC3_9BACI</name>
<sequence length="43" mass="4725">MPIPEINQQDVHGTSHASNTSNVDLNPKLIEAEGTKLLREKQA</sequence>
<dbReference type="EMBL" id="JARMAB010000022">
    <property type="protein sequence ID" value="MED1204428.1"/>
    <property type="molecule type" value="Genomic_DNA"/>
</dbReference>
<feature type="region of interest" description="Disordered" evidence="1">
    <location>
        <begin position="1"/>
        <end position="29"/>
    </location>
</feature>
<gene>
    <name evidence="2" type="ORF">P4T90_15370</name>
</gene>
<accession>A0ABU6MIC3</accession>
<evidence type="ECO:0000256" key="1">
    <source>
        <dbReference type="SAM" id="MobiDB-lite"/>
    </source>
</evidence>
<dbReference type="Proteomes" id="UP001341444">
    <property type="component" value="Unassembled WGS sequence"/>
</dbReference>